<organism evidence="1">
    <name type="scientific">Arundo donax</name>
    <name type="common">Giant reed</name>
    <name type="synonym">Donax arundinaceus</name>
    <dbReference type="NCBI Taxonomy" id="35708"/>
    <lineage>
        <taxon>Eukaryota</taxon>
        <taxon>Viridiplantae</taxon>
        <taxon>Streptophyta</taxon>
        <taxon>Embryophyta</taxon>
        <taxon>Tracheophyta</taxon>
        <taxon>Spermatophyta</taxon>
        <taxon>Magnoliopsida</taxon>
        <taxon>Liliopsida</taxon>
        <taxon>Poales</taxon>
        <taxon>Poaceae</taxon>
        <taxon>PACMAD clade</taxon>
        <taxon>Arundinoideae</taxon>
        <taxon>Arundineae</taxon>
        <taxon>Arundo</taxon>
    </lineage>
</organism>
<accession>A0A0A9HJS5</accession>
<protein>
    <submittedName>
        <fullName evidence="1">Uncharacterized protein</fullName>
    </submittedName>
</protein>
<reference evidence="1" key="2">
    <citation type="journal article" date="2015" name="Data Brief">
        <title>Shoot transcriptome of the giant reed, Arundo donax.</title>
        <authorList>
            <person name="Barrero R.A."/>
            <person name="Guerrero F.D."/>
            <person name="Moolhuijzen P."/>
            <person name="Goolsby J.A."/>
            <person name="Tidwell J."/>
            <person name="Bellgard S.E."/>
            <person name="Bellgard M.I."/>
        </authorList>
    </citation>
    <scope>NUCLEOTIDE SEQUENCE</scope>
    <source>
        <tissue evidence="1">Shoot tissue taken approximately 20 cm above the soil surface</tissue>
    </source>
</reference>
<name>A0A0A9HJS5_ARUDO</name>
<dbReference type="AlphaFoldDB" id="A0A0A9HJS5"/>
<proteinExistence type="predicted"/>
<sequence length="21" mass="2528">MRNSSQLAMRMIQRVKGSMRF</sequence>
<evidence type="ECO:0000313" key="1">
    <source>
        <dbReference type="EMBL" id="JAE33113.1"/>
    </source>
</evidence>
<dbReference type="EMBL" id="GBRH01164783">
    <property type="protein sequence ID" value="JAE33113.1"/>
    <property type="molecule type" value="Transcribed_RNA"/>
</dbReference>
<reference evidence="1" key="1">
    <citation type="submission" date="2014-09" db="EMBL/GenBank/DDBJ databases">
        <authorList>
            <person name="Magalhaes I.L.F."/>
            <person name="Oliveira U."/>
            <person name="Santos F.R."/>
            <person name="Vidigal T.H.D.A."/>
            <person name="Brescovit A.D."/>
            <person name="Santos A.J."/>
        </authorList>
    </citation>
    <scope>NUCLEOTIDE SEQUENCE</scope>
    <source>
        <tissue evidence="1">Shoot tissue taken approximately 20 cm above the soil surface</tissue>
    </source>
</reference>